<feature type="domain" description="FAD-binding" evidence="1">
    <location>
        <begin position="7"/>
        <end position="196"/>
    </location>
</feature>
<evidence type="ECO:0000313" key="3">
    <source>
        <dbReference type="Proteomes" id="UP001357223"/>
    </source>
</evidence>
<organism evidence="2 3">
    <name type="scientific">Niallia oryzisoli</name>
    <dbReference type="NCBI Taxonomy" id="1737571"/>
    <lineage>
        <taxon>Bacteria</taxon>
        <taxon>Bacillati</taxon>
        <taxon>Bacillota</taxon>
        <taxon>Bacilli</taxon>
        <taxon>Bacillales</taxon>
        <taxon>Bacillaceae</taxon>
        <taxon>Niallia</taxon>
    </lineage>
</organism>
<evidence type="ECO:0000259" key="1">
    <source>
        <dbReference type="Pfam" id="PF01494"/>
    </source>
</evidence>
<accession>A0ABZ2CMI4</accession>
<dbReference type="InterPro" id="IPR036188">
    <property type="entry name" value="FAD/NAD-bd_sf"/>
</dbReference>
<keyword evidence="3" id="KW-1185">Reference proteome</keyword>
<name>A0ABZ2CMI4_9BACI</name>
<dbReference type="SUPFAM" id="SSF51905">
    <property type="entry name" value="FAD/NAD(P)-binding domain"/>
    <property type="match status" value="1"/>
</dbReference>
<dbReference type="Proteomes" id="UP001357223">
    <property type="component" value="Chromosome"/>
</dbReference>
<dbReference type="Gene3D" id="3.50.50.60">
    <property type="entry name" value="FAD/NAD(P)-binding domain"/>
    <property type="match status" value="1"/>
</dbReference>
<dbReference type="InterPro" id="IPR002938">
    <property type="entry name" value="FAD-bd"/>
</dbReference>
<evidence type="ECO:0000313" key="2">
    <source>
        <dbReference type="EMBL" id="WVX84233.1"/>
    </source>
</evidence>
<reference evidence="2 3" key="1">
    <citation type="submission" date="2023-10" db="EMBL/GenBank/DDBJ databases">
        <title>Niallia locisalis sp.nov. isolated from a salt pond sample.</title>
        <authorList>
            <person name="Li X.-J."/>
            <person name="Dong L."/>
        </authorList>
    </citation>
    <scope>NUCLEOTIDE SEQUENCE [LARGE SCALE GENOMIC DNA]</scope>
    <source>
        <strain evidence="2 3">DSM 29761</strain>
    </source>
</reference>
<dbReference type="RefSeq" id="WP_338453106.1">
    <property type="nucleotide sequence ID" value="NZ_CP137640.1"/>
</dbReference>
<dbReference type="Pfam" id="PF01494">
    <property type="entry name" value="FAD_binding_3"/>
    <property type="match status" value="1"/>
</dbReference>
<sequence>MYLVLVQDSDHVIKTLEADLIIDASGVGSISTSWLKKLGVHIPSEEVDIGLSYVSKFFRLPENTNRDWKIKLVYPNPPFEKVGGTISMVEGDRYMVTLIGYQEAINEKEALKIETGFLELAKRLPKLDIYNEILNGTPISETSIFRVPKIIWKRFDKVNQLPNGLLVIGDTVCRIDPVFGQGMSIAVLEALALQKIFSNGNDPLQERITRFHKNVSQIIAPIWNMVITEDFRYPGISGNKPFGLSIQQWYAKKIFLLSSQNQDIYDSFIKVMNLIKPITFLMRPRILRKAFGRVLNKK</sequence>
<proteinExistence type="predicted"/>
<gene>
    <name evidence="2" type="ORF">R4Z09_15275</name>
</gene>
<protein>
    <recommendedName>
        <fullName evidence="1">FAD-binding domain-containing protein</fullName>
    </recommendedName>
</protein>
<dbReference type="EMBL" id="CP137640">
    <property type="protein sequence ID" value="WVX84233.1"/>
    <property type="molecule type" value="Genomic_DNA"/>
</dbReference>